<comment type="similarity">
    <text evidence="9">In the C-terminal section; belongs to the flavoprotein pyridine nucleotide cytochrome reductase family.</text>
</comment>
<keyword evidence="13" id="KW-1185">Reference proteome</keyword>
<gene>
    <name evidence="9" type="primary">TAH18</name>
    <name evidence="12" type="ORF">CLIB1423_16S01618</name>
</gene>
<feature type="binding site" evidence="9">
    <location>
        <position position="129"/>
    </location>
    <ligand>
        <name>FMN</name>
        <dbReference type="ChEBI" id="CHEBI:58210"/>
    </ligand>
</feature>
<comment type="subcellular location">
    <subcellularLocation>
        <location evidence="9">Cytoplasm</location>
    </subcellularLocation>
    <subcellularLocation>
        <location evidence="9">Mitochondrion</location>
    </subcellularLocation>
    <text evidence="9">Relocalizes to mitochondria after H(2)O(2) exposure.</text>
</comment>
<protein>
    <recommendedName>
        <fullName evidence="9">NADPH-dependent diflavin oxidoreductase 1</fullName>
        <ecNumber evidence="9">1.18.1.-</ecNumber>
    </recommendedName>
    <alternativeName>
        <fullName evidence="9">NADPH-dependent FMN and FAD-containing oxidoreductase</fullName>
    </alternativeName>
</protein>
<dbReference type="GO" id="GO:0160246">
    <property type="term" value="F:NADPH-iron-sulfur [2Fe-2S] protein oxidoreductase activity"/>
    <property type="evidence" value="ECO:0007669"/>
    <property type="project" value="InterPro"/>
</dbReference>
<dbReference type="GO" id="GO:0016651">
    <property type="term" value="F:oxidoreductase activity, acting on NAD(P)H"/>
    <property type="evidence" value="ECO:0007669"/>
    <property type="project" value="UniProtKB-UniRule"/>
</dbReference>
<feature type="binding site" evidence="9">
    <location>
        <position position="341"/>
    </location>
    <ligand>
        <name>FAD</name>
        <dbReference type="ChEBI" id="CHEBI:57692"/>
    </ligand>
</feature>
<comment type="similarity">
    <text evidence="9">In the N-terminal section; belongs to the flavodoxin family.</text>
</comment>
<dbReference type="SUPFAM" id="SSF52343">
    <property type="entry name" value="Ferredoxin reductase-like, C-terminal NADP-linked domain"/>
    <property type="match status" value="1"/>
</dbReference>
<organism evidence="12 13">
    <name type="scientific">[Candida] railenensis</name>
    <dbReference type="NCBI Taxonomy" id="45579"/>
    <lineage>
        <taxon>Eukaryota</taxon>
        <taxon>Fungi</taxon>
        <taxon>Dikarya</taxon>
        <taxon>Ascomycota</taxon>
        <taxon>Saccharomycotina</taxon>
        <taxon>Pichiomycetes</taxon>
        <taxon>Debaryomycetaceae</taxon>
        <taxon>Kurtzmaniella</taxon>
    </lineage>
</organism>
<dbReference type="InterPro" id="IPR003097">
    <property type="entry name" value="CysJ-like_FAD-binding"/>
</dbReference>
<dbReference type="SUPFAM" id="SSF63380">
    <property type="entry name" value="Riboflavin synthase domain-like"/>
    <property type="match status" value="1"/>
</dbReference>
<feature type="binding site" evidence="9">
    <location>
        <begin position="372"/>
        <end position="375"/>
    </location>
    <ligand>
        <name>FAD</name>
        <dbReference type="ChEBI" id="CHEBI:57692"/>
    </ligand>
</feature>
<accession>A0A9P0W095</accession>
<keyword evidence="5 9" id="KW-0288">FMN</keyword>
<dbReference type="Gene3D" id="3.40.50.80">
    <property type="entry name" value="Nucleotide-binding domain of ferredoxin-NADP reductase (FNR) module"/>
    <property type="match status" value="1"/>
</dbReference>
<evidence type="ECO:0000256" key="6">
    <source>
        <dbReference type="ARBA" id="ARBA00022827"/>
    </source>
</evidence>
<feature type="binding site" evidence="9">
    <location>
        <begin position="523"/>
        <end position="527"/>
    </location>
    <ligand>
        <name>NADP(+)</name>
        <dbReference type="ChEBI" id="CHEBI:58349"/>
    </ligand>
</feature>
<dbReference type="AlphaFoldDB" id="A0A9P0W095"/>
<dbReference type="Pfam" id="PF00667">
    <property type="entry name" value="FAD_binding_1"/>
    <property type="match status" value="1"/>
</dbReference>
<comment type="cofactor">
    <cofactor evidence="2 9">
        <name>FAD</name>
        <dbReference type="ChEBI" id="CHEBI:57692"/>
    </cofactor>
</comment>
<comment type="caution">
    <text evidence="9">Lacks conserved residue(s) required for the propagation of feature annotation.</text>
</comment>
<comment type="cofactor">
    <cofactor evidence="1 9">
        <name>FMN</name>
        <dbReference type="ChEBI" id="CHEBI:58210"/>
    </cofactor>
</comment>
<evidence type="ECO:0000256" key="8">
    <source>
        <dbReference type="ARBA" id="ARBA00023002"/>
    </source>
</evidence>
<dbReference type="PRINTS" id="PR00371">
    <property type="entry name" value="FPNCR"/>
</dbReference>
<evidence type="ECO:0000259" key="10">
    <source>
        <dbReference type="PROSITE" id="PS50902"/>
    </source>
</evidence>
<dbReference type="Gene3D" id="1.20.990.10">
    <property type="entry name" value="NADPH-cytochrome p450 Reductase, Chain A, domain 3"/>
    <property type="match status" value="1"/>
</dbReference>
<dbReference type="GO" id="GO:0016226">
    <property type="term" value="P:iron-sulfur cluster assembly"/>
    <property type="evidence" value="ECO:0007669"/>
    <property type="project" value="UniProtKB-UniRule"/>
</dbReference>
<dbReference type="EC" id="1.18.1.-" evidence="9"/>
<feature type="domain" description="Flavodoxin-like" evidence="10">
    <location>
        <begin position="2"/>
        <end position="147"/>
    </location>
</feature>
<evidence type="ECO:0000256" key="7">
    <source>
        <dbReference type="ARBA" id="ARBA00022857"/>
    </source>
</evidence>
<feature type="binding site" evidence="9">
    <location>
        <begin position="410"/>
        <end position="413"/>
    </location>
    <ligand>
        <name>FAD</name>
        <dbReference type="ChEBI" id="CHEBI:57692"/>
    </ligand>
</feature>
<dbReference type="GO" id="GO:0050660">
    <property type="term" value="F:flavin adenine dinucleotide binding"/>
    <property type="evidence" value="ECO:0007669"/>
    <property type="project" value="UniProtKB-UniRule"/>
</dbReference>
<evidence type="ECO:0000256" key="5">
    <source>
        <dbReference type="ARBA" id="ARBA00022643"/>
    </source>
</evidence>
<evidence type="ECO:0000313" key="12">
    <source>
        <dbReference type="EMBL" id="CAH2354390.1"/>
    </source>
</evidence>
<dbReference type="InterPro" id="IPR001709">
    <property type="entry name" value="Flavoprot_Pyr_Nucl_cyt_Rdtase"/>
</dbReference>
<keyword evidence="4 9" id="KW-0285">Flavoprotein</keyword>
<proteinExistence type="inferred from homology"/>
<dbReference type="GO" id="GO:0010181">
    <property type="term" value="F:FMN binding"/>
    <property type="evidence" value="ECO:0007669"/>
    <property type="project" value="UniProtKB-UniRule"/>
</dbReference>
<dbReference type="OrthoDB" id="1856718at2759"/>
<dbReference type="EMBL" id="CAKXYY010000016">
    <property type="protein sequence ID" value="CAH2354390.1"/>
    <property type="molecule type" value="Genomic_DNA"/>
</dbReference>
<feature type="domain" description="FAD-binding FR-type" evidence="11">
    <location>
        <begin position="193"/>
        <end position="439"/>
    </location>
</feature>
<dbReference type="InterPro" id="IPR017927">
    <property type="entry name" value="FAD-bd_FR_type"/>
</dbReference>
<comment type="similarity">
    <text evidence="9">Belongs to the NADPH-dependent diflavin oxidoreductase NDOR1 family.</text>
</comment>
<feature type="binding site" evidence="9">
    <location>
        <begin position="56"/>
        <end position="59"/>
    </location>
    <ligand>
        <name>FMN</name>
        <dbReference type="ChEBI" id="CHEBI:58210"/>
    </ligand>
</feature>
<dbReference type="InterPro" id="IPR017938">
    <property type="entry name" value="Riboflavin_synthase-like_b-brl"/>
</dbReference>
<dbReference type="Proteomes" id="UP000837801">
    <property type="component" value="Unassembled WGS sequence"/>
</dbReference>
<evidence type="ECO:0000256" key="1">
    <source>
        <dbReference type="ARBA" id="ARBA00001917"/>
    </source>
</evidence>
<evidence type="ECO:0000256" key="9">
    <source>
        <dbReference type="HAMAP-Rule" id="MF_03178"/>
    </source>
</evidence>
<evidence type="ECO:0000313" key="13">
    <source>
        <dbReference type="Proteomes" id="UP000837801"/>
    </source>
</evidence>
<comment type="catalytic activity">
    <reaction evidence="9">
        <text>2 oxidized [2Fe-2S]-[protein] + NADPH = 2 reduced [2Fe-2S]-[protein] + NADP(+) + H(+)</text>
        <dbReference type="Rhea" id="RHEA:67716"/>
        <dbReference type="Rhea" id="RHEA-COMP:17327"/>
        <dbReference type="Rhea" id="RHEA-COMP:17328"/>
        <dbReference type="ChEBI" id="CHEBI:15378"/>
        <dbReference type="ChEBI" id="CHEBI:33737"/>
        <dbReference type="ChEBI" id="CHEBI:33738"/>
        <dbReference type="ChEBI" id="CHEBI:57783"/>
        <dbReference type="ChEBI" id="CHEBI:58349"/>
    </reaction>
</comment>
<dbReference type="InterPro" id="IPR028879">
    <property type="entry name" value="NDOR1"/>
</dbReference>
<dbReference type="GO" id="GO:0005739">
    <property type="term" value="C:mitochondrion"/>
    <property type="evidence" value="ECO:0007669"/>
    <property type="project" value="UniProtKB-SubCell"/>
</dbReference>
<dbReference type="GO" id="GO:0050661">
    <property type="term" value="F:NADP binding"/>
    <property type="evidence" value="ECO:0007669"/>
    <property type="project" value="UniProtKB-UniRule"/>
</dbReference>
<feature type="binding site" evidence="9">
    <location>
        <begin position="8"/>
        <end position="13"/>
    </location>
    <ligand>
        <name>FMN</name>
        <dbReference type="ChEBI" id="CHEBI:58210"/>
    </ligand>
</feature>
<dbReference type="PRINTS" id="PR00369">
    <property type="entry name" value="FLAVODOXIN"/>
</dbReference>
<dbReference type="InterPro" id="IPR039261">
    <property type="entry name" value="FNR_nucleotide-bd"/>
</dbReference>
<dbReference type="InterPro" id="IPR023173">
    <property type="entry name" value="NADPH_Cyt_P450_Rdtase_alpha"/>
</dbReference>
<comment type="function">
    <text evidence="9">NADPH-dependent reductase which is a central component of the cytosolic iron-sulfur (Fe-S) protein assembly (CIA) machinery. Transfers electrons from NADPH via its FAD and FMN prosthetic groups to the [2Fe-2S] cluster of DRE2, another key component of the CIA machinery. In turn, this reduced cluster provides electrons for assembly of cytosolic iron-sulfur cluster proteins. Positively controls H(2)O(2)-induced cell death.</text>
</comment>
<name>A0A9P0W095_9ASCO</name>
<keyword evidence="8 9" id="KW-0560">Oxidoreductase</keyword>
<feature type="binding site" evidence="9">
    <location>
        <begin position="515"/>
        <end position="516"/>
    </location>
    <ligand>
        <name>NADP(+)</name>
        <dbReference type="ChEBI" id="CHEBI:58349"/>
    </ligand>
</feature>
<dbReference type="PANTHER" id="PTHR19384">
    <property type="entry name" value="NITRIC OXIDE SYNTHASE-RELATED"/>
    <property type="match status" value="1"/>
</dbReference>
<dbReference type="InterPro" id="IPR008254">
    <property type="entry name" value="Flavodoxin/NO_synth"/>
</dbReference>
<dbReference type="Pfam" id="PF00175">
    <property type="entry name" value="NAD_binding_1"/>
    <property type="match status" value="1"/>
</dbReference>
<dbReference type="PROSITE" id="PS50902">
    <property type="entry name" value="FLAVODOXIN_LIKE"/>
    <property type="match status" value="1"/>
</dbReference>
<evidence type="ECO:0000256" key="3">
    <source>
        <dbReference type="ARBA" id="ARBA00022490"/>
    </source>
</evidence>
<dbReference type="Gene3D" id="2.40.30.10">
    <property type="entry name" value="Translation factors"/>
    <property type="match status" value="1"/>
</dbReference>
<dbReference type="PANTHER" id="PTHR19384:SF10">
    <property type="entry name" value="NADPH-DEPENDENT DIFLAVIN OXIDOREDUCTASE 1"/>
    <property type="match status" value="1"/>
</dbReference>
<dbReference type="SUPFAM" id="SSF52218">
    <property type="entry name" value="Flavoproteins"/>
    <property type="match status" value="1"/>
</dbReference>
<dbReference type="Gene3D" id="3.40.50.360">
    <property type="match status" value="1"/>
</dbReference>
<evidence type="ECO:0000256" key="4">
    <source>
        <dbReference type="ARBA" id="ARBA00022630"/>
    </source>
</evidence>
<feature type="binding site" evidence="9">
    <location>
        <position position="598"/>
    </location>
    <ligand>
        <name>FAD</name>
        <dbReference type="ChEBI" id="CHEBI:57692"/>
    </ligand>
</feature>
<comment type="subunit">
    <text evidence="9">Interacts with DRE2; as part of the cytosolic iron-sulfur (Fe-S) protein assembly (CIA) machinery.</text>
</comment>
<dbReference type="InterPro" id="IPR029039">
    <property type="entry name" value="Flavoprotein-like_sf"/>
</dbReference>
<dbReference type="InterPro" id="IPR001094">
    <property type="entry name" value="Flavdoxin-like"/>
</dbReference>
<dbReference type="FunFam" id="3.40.50.80:FF:000030">
    <property type="entry name" value="NADPH-dependent diflavin oxidoreductase 1"/>
    <property type="match status" value="1"/>
</dbReference>
<dbReference type="Pfam" id="PF00258">
    <property type="entry name" value="Flavodoxin_1"/>
    <property type="match status" value="1"/>
</dbReference>
<sequence length="598" mass="68429">MITILYGSETGNAQDYAEFLTKRLRYYKLKPTVAALDDYPLKNLITETKVLIIVCSTTGQGELPRNSKKFLKFILKKKLPSDFLDHISLTTFGVGDSSYPQFNYAIKKIHTRLMQLGCKELCGRCEADEQSSEGIDGFYTEWETTVLKSLGVDVESEGSKEEVLSEPDNKVTIQEECEDVLVPDSVEFDRKGASLLKGTVKQNARITASDHFQDVRHIVIESDSDISYYPGDTISLFPVNDDNSVELLLQSQPHWIPLADKPLKISGSPKTEGGLTSNLTLRSLLKYHIDIMSIPRRSFFMTLWHFCDESTEDGEREKEKLKEFSSFEDVDELYNYANRPRRSILEAILEFQANLNIPVEYIFDLFPKIRPRLFSIASSNIKDTGTKNRRIELVVAVVEYKTMIRRIRRGLCTKWLKTKVAGSEIMFKINKSNLKFDLPSEDPPSPTTALPIIMVSPGTGIAPMRSLIEEKIASNSPQPLYLFFGCRNKEKDAFFNDVWEDLQEQKLLNYFPVYSREEEDAKCKYVQHKLIQQAKLVGELILNKRAIVFICGSNGSMPREVRITLVEILKKIGNLTEEEGTKYLADMERDKRYIQETW</sequence>
<dbReference type="HAMAP" id="MF_03178">
    <property type="entry name" value="NDOR1"/>
    <property type="match status" value="1"/>
</dbReference>
<comment type="caution">
    <text evidence="12">The sequence shown here is derived from an EMBL/GenBank/DDBJ whole genome shotgun (WGS) entry which is preliminary data.</text>
</comment>
<dbReference type="GO" id="GO:0005829">
    <property type="term" value="C:cytosol"/>
    <property type="evidence" value="ECO:0007669"/>
    <property type="project" value="TreeGrafter"/>
</dbReference>
<keyword evidence="6 9" id="KW-0274">FAD</keyword>
<feature type="binding site" evidence="9">
    <location>
        <position position="459"/>
    </location>
    <ligand>
        <name>NADP(+)</name>
        <dbReference type="ChEBI" id="CHEBI:58349"/>
    </ligand>
</feature>
<evidence type="ECO:0000256" key="2">
    <source>
        <dbReference type="ARBA" id="ARBA00001974"/>
    </source>
</evidence>
<keyword evidence="9" id="KW-0496">Mitochondrion</keyword>
<evidence type="ECO:0000259" key="11">
    <source>
        <dbReference type="PROSITE" id="PS51384"/>
    </source>
</evidence>
<reference evidence="12" key="1">
    <citation type="submission" date="2022-03" db="EMBL/GenBank/DDBJ databases">
        <authorList>
            <person name="Legras J.-L."/>
            <person name="Devillers H."/>
            <person name="Grondin C."/>
        </authorList>
    </citation>
    <scope>NUCLEOTIDE SEQUENCE</scope>
    <source>
        <strain evidence="12">CLIB 1423</strain>
    </source>
</reference>
<dbReference type="InterPro" id="IPR001433">
    <property type="entry name" value="OxRdtase_FAD/NAD-bd"/>
</dbReference>
<keyword evidence="3 9" id="KW-0963">Cytoplasm</keyword>
<keyword evidence="7 9" id="KW-0521">NADP</keyword>
<dbReference type="PROSITE" id="PS51384">
    <property type="entry name" value="FAD_FR"/>
    <property type="match status" value="1"/>
</dbReference>